<gene>
    <name evidence="2" type="ORF">UX13_C0036G0004</name>
</gene>
<evidence type="ECO:0000256" key="1">
    <source>
        <dbReference type="SAM" id="Phobius"/>
    </source>
</evidence>
<reference evidence="2 3" key="1">
    <citation type="journal article" date="2015" name="Nature">
        <title>rRNA introns, odd ribosomes, and small enigmatic genomes across a large radiation of phyla.</title>
        <authorList>
            <person name="Brown C.T."/>
            <person name="Hug L.A."/>
            <person name="Thomas B.C."/>
            <person name="Sharon I."/>
            <person name="Castelle C.J."/>
            <person name="Singh A."/>
            <person name="Wilkins M.J."/>
            <person name="Williams K.H."/>
            <person name="Banfield J.F."/>
        </authorList>
    </citation>
    <scope>NUCLEOTIDE SEQUENCE [LARGE SCALE GENOMIC DNA]</scope>
</reference>
<dbReference type="Proteomes" id="UP000034329">
    <property type="component" value="Unassembled WGS sequence"/>
</dbReference>
<accession>A0A0G1MMP9</accession>
<feature type="transmembrane region" description="Helical" evidence="1">
    <location>
        <begin position="45"/>
        <end position="66"/>
    </location>
</feature>
<proteinExistence type="predicted"/>
<keyword evidence="1" id="KW-0812">Transmembrane</keyword>
<dbReference type="AlphaFoldDB" id="A0A0G1MMP9"/>
<evidence type="ECO:0000313" key="2">
    <source>
        <dbReference type="EMBL" id="KKU09591.1"/>
    </source>
</evidence>
<comment type="caution">
    <text evidence="2">The sequence shown here is derived from an EMBL/GenBank/DDBJ whole genome shotgun (WGS) entry which is preliminary data.</text>
</comment>
<feature type="transmembrane region" description="Helical" evidence="1">
    <location>
        <begin position="72"/>
        <end position="93"/>
    </location>
</feature>
<keyword evidence="1" id="KW-1133">Transmembrane helix</keyword>
<sequence>MTELEGLFTSTQMIIIIWLVVIEVVVAIVGHIVKGTFNFHELANFLRDCVLPYIIGFAVVEYVGQVLTPFDFLTQVAFVFITLTLLAGVWRALGKFGVPVPKIVSRD</sequence>
<name>A0A0G1MMP9_9BACT</name>
<protein>
    <submittedName>
        <fullName evidence="2">Uncharacterized protein</fullName>
    </submittedName>
</protein>
<feature type="transmembrane region" description="Helical" evidence="1">
    <location>
        <begin position="12"/>
        <end position="33"/>
    </location>
</feature>
<evidence type="ECO:0000313" key="3">
    <source>
        <dbReference type="Proteomes" id="UP000034329"/>
    </source>
</evidence>
<keyword evidence="1" id="KW-0472">Membrane</keyword>
<organism evidence="2 3">
    <name type="scientific">Candidatus Woesebacteria bacterium GW2011_GWB1_45_5</name>
    <dbReference type="NCBI Taxonomy" id="1618581"/>
    <lineage>
        <taxon>Bacteria</taxon>
        <taxon>Candidatus Woeseibacteriota</taxon>
    </lineage>
</organism>
<dbReference type="EMBL" id="LCLA01000036">
    <property type="protein sequence ID" value="KKU09591.1"/>
    <property type="molecule type" value="Genomic_DNA"/>
</dbReference>